<evidence type="ECO:0000313" key="3">
    <source>
        <dbReference type="Proteomes" id="UP000550401"/>
    </source>
</evidence>
<gene>
    <name evidence="2" type="ORF">FHW12_003171</name>
</gene>
<comment type="caution">
    <text evidence="2">The sequence shown here is derived from an EMBL/GenBank/DDBJ whole genome shotgun (WGS) entry which is preliminary data.</text>
</comment>
<sequence length="100" mass="11342">MVDPSRILPLKVQLSVLEMPRSNTVRRLGIILSWVIWIAAPCAAIFGHKAQLYVVAMWLLGFVPYLIALQVIEPWLLRRSASRRGAVLSPREEAKNPEPR</sequence>
<evidence type="ECO:0000256" key="1">
    <source>
        <dbReference type="SAM" id="Phobius"/>
    </source>
</evidence>
<organism evidence="2 3">
    <name type="scientific">Dokdonella fugitiva</name>
    <dbReference type="NCBI Taxonomy" id="328517"/>
    <lineage>
        <taxon>Bacteria</taxon>
        <taxon>Pseudomonadati</taxon>
        <taxon>Pseudomonadota</taxon>
        <taxon>Gammaproteobacteria</taxon>
        <taxon>Lysobacterales</taxon>
        <taxon>Rhodanobacteraceae</taxon>
        <taxon>Dokdonella</taxon>
    </lineage>
</organism>
<dbReference type="AlphaFoldDB" id="A0A839EYS4"/>
<proteinExistence type="predicted"/>
<feature type="transmembrane region" description="Helical" evidence="1">
    <location>
        <begin position="52"/>
        <end position="72"/>
    </location>
</feature>
<keyword evidence="1" id="KW-0812">Transmembrane</keyword>
<keyword evidence="1" id="KW-1133">Transmembrane helix</keyword>
<dbReference type="EMBL" id="JACGXL010000005">
    <property type="protein sequence ID" value="MBA8888935.1"/>
    <property type="molecule type" value="Genomic_DNA"/>
</dbReference>
<evidence type="ECO:0000313" key="2">
    <source>
        <dbReference type="EMBL" id="MBA8888935.1"/>
    </source>
</evidence>
<protein>
    <submittedName>
        <fullName evidence="2">Uncharacterized protein</fullName>
    </submittedName>
</protein>
<keyword evidence="3" id="KW-1185">Reference proteome</keyword>
<feature type="transmembrane region" description="Helical" evidence="1">
    <location>
        <begin position="28"/>
        <end position="46"/>
    </location>
</feature>
<name>A0A839EYS4_9GAMM</name>
<dbReference type="Proteomes" id="UP000550401">
    <property type="component" value="Unassembled WGS sequence"/>
</dbReference>
<reference evidence="2 3" key="1">
    <citation type="submission" date="2020-07" db="EMBL/GenBank/DDBJ databases">
        <title>Genomic Encyclopedia of Type Strains, Phase IV (KMG-V): Genome sequencing to study the core and pangenomes of soil and plant-associated prokaryotes.</title>
        <authorList>
            <person name="Whitman W."/>
        </authorList>
    </citation>
    <scope>NUCLEOTIDE SEQUENCE [LARGE SCALE GENOMIC DNA]</scope>
    <source>
        <strain evidence="2 3">RH2WT43</strain>
    </source>
</reference>
<accession>A0A839EYS4</accession>
<keyword evidence="1" id="KW-0472">Membrane</keyword>
<dbReference type="RefSeq" id="WP_182531980.1">
    <property type="nucleotide sequence ID" value="NZ_JACGXL010000005.1"/>
</dbReference>